<evidence type="ECO:0000259" key="1">
    <source>
        <dbReference type="Pfam" id="PF01575"/>
    </source>
</evidence>
<dbReference type="InterPro" id="IPR002539">
    <property type="entry name" value="MaoC-like_dom"/>
</dbReference>
<reference evidence="3 5" key="2">
    <citation type="submission" date="2018-08" db="EMBL/GenBank/DDBJ databases">
        <title>Genetic Globetrotter - A new plasmid hitch-hiking vast phylogenetic and geographic distances.</title>
        <authorList>
            <person name="Vollmers J."/>
            <person name="Petersen J."/>
        </authorList>
    </citation>
    <scope>NUCLEOTIDE SEQUENCE [LARGE SCALE GENOMIC DNA]</scope>
    <source>
        <strain evidence="3 5">DSM 26383</strain>
    </source>
</reference>
<name>A0A0T5P639_9RHOB</name>
<dbReference type="RefSeq" id="WP_057817868.1">
    <property type="nucleotide sequence ID" value="NZ_CAXRJZ010000064.1"/>
</dbReference>
<dbReference type="InterPro" id="IPR029069">
    <property type="entry name" value="HotDog_dom_sf"/>
</dbReference>
<organism evidence="2 4">
    <name type="scientific">Roseovarius indicus</name>
    <dbReference type="NCBI Taxonomy" id="540747"/>
    <lineage>
        <taxon>Bacteria</taxon>
        <taxon>Pseudomonadati</taxon>
        <taxon>Pseudomonadota</taxon>
        <taxon>Alphaproteobacteria</taxon>
        <taxon>Rhodobacterales</taxon>
        <taxon>Roseobacteraceae</taxon>
        <taxon>Roseovarius</taxon>
    </lineage>
</organism>
<gene>
    <name evidence="3" type="primary">paaZ_2</name>
    <name evidence="3" type="ORF">RIdsm_04105</name>
    <name evidence="2" type="ORF">XM52_17470</name>
</gene>
<dbReference type="InterPro" id="IPR052342">
    <property type="entry name" value="MCH/BMMD"/>
</dbReference>
<evidence type="ECO:0000313" key="3">
    <source>
        <dbReference type="EMBL" id="QEW28277.1"/>
    </source>
</evidence>
<dbReference type="AlphaFoldDB" id="A0A0T5P639"/>
<evidence type="ECO:0000313" key="4">
    <source>
        <dbReference type="Proteomes" id="UP000051401"/>
    </source>
</evidence>
<dbReference type="EMBL" id="CP031598">
    <property type="protein sequence ID" value="QEW28277.1"/>
    <property type="molecule type" value="Genomic_DNA"/>
</dbReference>
<dbReference type="OrthoDB" id="9797938at2"/>
<protein>
    <submittedName>
        <fullName evidence="2">Acyl dehydratase</fullName>
    </submittedName>
    <submittedName>
        <fullName evidence="3">Bifunctional protein PaaZ</fullName>
    </submittedName>
</protein>
<sequence length="145" mass="16210">MFFDDMPVGYTYETGERTLPRDEIVGFASEWDPQDFHIDDAAGEASPYGGLIASGFHTLVTAYRLTLETGVWTEASMGSPGMEDVRWVMPVRPGDTLKVKATVTASRPSASRPDRGRTTILYEVFNQKDEIVMSYSAIHILKRRT</sequence>
<accession>A0A0T5P639</accession>
<dbReference type="STRING" id="540747.SAMN04488031_105281"/>
<dbReference type="Proteomes" id="UP000325785">
    <property type="component" value="Chromosome"/>
</dbReference>
<dbReference type="Gene3D" id="3.10.129.10">
    <property type="entry name" value="Hotdog Thioesterase"/>
    <property type="match status" value="1"/>
</dbReference>
<dbReference type="PANTHER" id="PTHR43664">
    <property type="entry name" value="MONOAMINE OXIDASE-RELATED"/>
    <property type="match status" value="1"/>
</dbReference>
<dbReference type="PATRIC" id="fig|540747.5.peg.1230"/>
<dbReference type="EMBL" id="LAXI01000012">
    <property type="protein sequence ID" value="KRS16683.1"/>
    <property type="molecule type" value="Genomic_DNA"/>
</dbReference>
<dbReference type="SUPFAM" id="SSF54637">
    <property type="entry name" value="Thioesterase/thiol ester dehydrase-isomerase"/>
    <property type="match status" value="1"/>
</dbReference>
<reference evidence="2 4" key="1">
    <citation type="submission" date="2015-04" db="EMBL/GenBank/DDBJ databases">
        <title>The draft genome sequence of Roseovarius indicus B108T.</title>
        <authorList>
            <person name="Li G."/>
            <person name="Lai Q."/>
            <person name="Shao Z."/>
            <person name="Yan P."/>
        </authorList>
    </citation>
    <scope>NUCLEOTIDE SEQUENCE [LARGE SCALE GENOMIC DNA]</scope>
    <source>
        <strain evidence="2 4">B108</strain>
    </source>
</reference>
<evidence type="ECO:0000313" key="2">
    <source>
        <dbReference type="EMBL" id="KRS16683.1"/>
    </source>
</evidence>
<proteinExistence type="predicted"/>
<dbReference type="Pfam" id="PF01575">
    <property type="entry name" value="MaoC_dehydratas"/>
    <property type="match status" value="1"/>
</dbReference>
<dbReference type="CDD" id="cd03454">
    <property type="entry name" value="YdeM"/>
    <property type="match status" value="1"/>
</dbReference>
<dbReference type="PANTHER" id="PTHR43664:SF1">
    <property type="entry name" value="BETA-METHYLMALYL-COA DEHYDRATASE"/>
    <property type="match status" value="1"/>
</dbReference>
<evidence type="ECO:0000313" key="5">
    <source>
        <dbReference type="Proteomes" id="UP000325785"/>
    </source>
</evidence>
<keyword evidence="4" id="KW-1185">Reference proteome</keyword>
<dbReference type="Proteomes" id="UP000051401">
    <property type="component" value="Unassembled WGS sequence"/>
</dbReference>
<feature type="domain" description="MaoC-like" evidence="1">
    <location>
        <begin position="9"/>
        <end position="110"/>
    </location>
</feature>
<dbReference type="KEGG" id="rid:RIdsm_04105"/>